<dbReference type="InterPro" id="IPR000424">
    <property type="entry name" value="Primosome_PriB/ssb"/>
</dbReference>
<dbReference type="InterPro" id="IPR012340">
    <property type="entry name" value="NA-bd_OB-fold"/>
</dbReference>
<evidence type="ECO:0000256" key="1">
    <source>
        <dbReference type="ARBA" id="ARBA00023125"/>
    </source>
</evidence>
<dbReference type="PANTHER" id="PTHR10302">
    <property type="entry name" value="SINGLE-STRANDED DNA-BINDING PROTEIN"/>
    <property type="match status" value="1"/>
</dbReference>
<dbReference type="Gene3D" id="2.40.50.140">
    <property type="entry name" value="Nucleic acid-binding proteins"/>
    <property type="match status" value="1"/>
</dbReference>
<dbReference type="EMBL" id="BK015517">
    <property type="protein sequence ID" value="DAE10640.1"/>
    <property type="molecule type" value="Genomic_DNA"/>
</dbReference>
<dbReference type="InterPro" id="IPR011344">
    <property type="entry name" value="ssDNA-bd"/>
</dbReference>
<dbReference type="CDD" id="cd04496">
    <property type="entry name" value="SSB_OBF"/>
    <property type="match status" value="1"/>
</dbReference>
<evidence type="ECO:0000256" key="2">
    <source>
        <dbReference type="PIRNR" id="PIRNR002070"/>
    </source>
</evidence>
<dbReference type="SUPFAM" id="SSF50249">
    <property type="entry name" value="Nucleic acid-binding proteins"/>
    <property type="match status" value="1"/>
</dbReference>
<dbReference type="PANTHER" id="PTHR10302:SF27">
    <property type="entry name" value="SINGLE-STRANDED DNA-BINDING PROTEIN"/>
    <property type="match status" value="1"/>
</dbReference>
<evidence type="ECO:0000313" key="4">
    <source>
        <dbReference type="EMBL" id="DAE10640.1"/>
    </source>
</evidence>
<name>A0A8S5PV46_9CAUD</name>
<dbReference type="PROSITE" id="PS50935">
    <property type="entry name" value="SSB"/>
    <property type="match status" value="1"/>
</dbReference>
<dbReference type="GO" id="GO:0006260">
    <property type="term" value="P:DNA replication"/>
    <property type="evidence" value="ECO:0007669"/>
    <property type="project" value="InterPro"/>
</dbReference>
<proteinExistence type="inferred from homology"/>
<dbReference type="Pfam" id="PF00436">
    <property type="entry name" value="SSB"/>
    <property type="match status" value="1"/>
</dbReference>
<evidence type="ECO:0000256" key="3">
    <source>
        <dbReference type="SAM" id="MobiDB-lite"/>
    </source>
</evidence>
<protein>
    <recommendedName>
        <fullName evidence="2">Single-stranded DNA-binding protein</fullName>
    </recommendedName>
</protein>
<reference evidence="4" key="1">
    <citation type="journal article" date="2021" name="Proc. Natl. Acad. Sci. U.S.A.">
        <title>A Catalog of Tens of Thousands of Viruses from Human Metagenomes Reveals Hidden Associations with Chronic Diseases.</title>
        <authorList>
            <person name="Tisza M.J."/>
            <person name="Buck C.B."/>
        </authorList>
    </citation>
    <scope>NUCLEOTIDE SEQUENCE</scope>
    <source>
        <strain evidence="4">CtlgF9</strain>
    </source>
</reference>
<dbReference type="GO" id="GO:0009295">
    <property type="term" value="C:nucleoid"/>
    <property type="evidence" value="ECO:0007669"/>
    <property type="project" value="TreeGrafter"/>
</dbReference>
<sequence>MAKGFSKAVVMGNLTRDPETKQTNSGHSVTSFTLAVNSRNDDVAYIDCTAWNKGGETIAQYLHKGDALLVSGRLNQSRWQDKDGNNRSRIDVVVDEFAFIGGKNNRDGSSTQTAPQANYDEPAPVSDINIADIPF</sequence>
<keyword evidence="1 2" id="KW-0238">DNA-binding</keyword>
<dbReference type="NCBIfam" id="TIGR00621">
    <property type="entry name" value="ssb"/>
    <property type="match status" value="1"/>
</dbReference>
<organism evidence="4">
    <name type="scientific">Siphoviridae sp. ctlgF9</name>
    <dbReference type="NCBI Taxonomy" id="2825649"/>
    <lineage>
        <taxon>Viruses</taxon>
        <taxon>Duplodnaviria</taxon>
        <taxon>Heunggongvirae</taxon>
        <taxon>Uroviricota</taxon>
        <taxon>Caudoviricetes</taxon>
    </lineage>
</organism>
<dbReference type="GO" id="GO:0003697">
    <property type="term" value="F:single-stranded DNA binding"/>
    <property type="evidence" value="ECO:0007669"/>
    <property type="project" value="InterPro"/>
</dbReference>
<dbReference type="PIRSF" id="PIRSF002070">
    <property type="entry name" value="SSB"/>
    <property type="match status" value="1"/>
</dbReference>
<feature type="region of interest" description="Disordered" evidence="3">
    <location>
        <begin position="101"/>
        <end position="126"/>
    </location>
</feature>
<accession>A0A8S5PV46</accession>
<feature type="compositionally biased region" description="Polar residues" evidence="3">
    <location>
        <begin position="107"/>
        <end position="116"/>
    </location>
</feature>
<dbReference type="HAMAP" id="MF_00984">
    <property type="entry name" value="SSB"/>
    <property type="match status" value="1"/>
</dbReference>